<organism evidence="2 3">
    <name type="scientific">Mesorhizobium tamadayense</name>
    <dbReference type="NCBI Taxonomy" id="425306"/>
    <lineage>
        <taxon>Bacteria</taxon>
        <taxon>Pseudomonadati</taxon>
        <taxon>Pseudomonadota</taxon>
        <taxon>Alphaproteobacteria</taxon>
        <taxon>Hyphomicrobiales</taxon>
        <taxon>Phyllobacteriaceae</taxon>
        <taxon>Mesorhizobium</taxon>
    </lineage>
</organism>
<protein>
    <submittedName>
        <fullName evidence="2">Uncharacterized protein</fullName>
    </submittedName>
</protein>
<comment type="caution">
    <text evidence="2">The sequence shown here is derived from an EMBL/GenBank/DDBJ whole genome shotgun (WGS) entry which is preliminary data.</text>
</comment>
<dbReference type="OrthoDB" id="8094869at2"/>
<dbReference type="Proteomes" id="UP000273786">
    <property type="component" value="Unassembled WGS sequence"/>
</dbReference>
<keyword evidence="3" id="KW-1185">Reference proteome</keyword>
<dbReference type="EMBL" id="RQXT01000003">
    <property type="protein sequence ID" value="RRI06426.1"/>
    <property type="molecule type" value="Genomic_DNA"/>
</dbReference>
<dbReference type="RefSeq" id="WP_124996106.1">
    <property type="nucleotide sequence ID" value="NZ_RQXT01000003.1"/>
</dbReference>
<feature type="region of interest" description="Disordered" evidence="1">
    <location>
        <begin position="161"/>
        <end position="181"/>
    </location>
</feature>
<dbReference type="AlphaFoldDB" id="A0A3P3G6E3"/>
<feature type="compositionally biased region" description="Pro residues" evidence="1">
    <location>
        <begin position="172"/>
        <end position="181"/>
    </location>
</feature>
<evidence type="ECO:0000313" key="3">
    <source>
        <dbReference type="Proteomes" id="UP000273786"/>
    </source>
</evidence>
<evidence type="ECO:0000313" key="2">
    <source>
        <dbReference type="EMBL" id="RRI06426.1"/>
    </source>
</evidence>
<sequence>MAARIAFPYKPANKFHAGIEARFKAAAETPQSIDRLTDEVKTGSKGTKGAIDKVADAIDELHKTVQSIGLRDKDNVTALYAAAVDTTGDIVGRTIAGQWLNQAGFKSLHDIETFNNRKPQGTRRDDFIKRIRNAGSFSSGLPSVVTDDELARFFELAPAVQKAIDDSQPPTGGQPPPTKKP</sequence>
<reference evidence="2 3" key="1">
    <citation type="submission" date="2018-11" db="EMBL/GenBank/DDBJ databases">
        <title>the genome of Mesorhizobium tamadayense DSM 28320.</title>
        <authorList>
            <person name="Gao J."/>
        </authorList>
    </citation>
    <scope>NUCLEOTIDE SEQUENCE [LARGE SCALE GENOMIC DNA]</scope>
    <source>
        <strain evidence="2 3">DSM 28320</strain>
    </source>
</reference>
<name>A0A3P3G6E3_9HYPH</name>
<proteinExistence type="predicted"/>
<evidence type="ECO:0000256" key="1">
    <source>
        <dbReference type="SAM" id="MobiDB-lite"/>
    </source>
</evidence>
<accession>A0A3P3G6E3</accession>
<gene>
    <name evidence="2" type="ORF">EH240_03915</name>
</gene>